<dbReference type="InterPro" id="IPR029045">
    <property type="entry name" value="ClpP/crotonase-like_dom_sf"/>
</dbReference>
<dbReference type="RefSeq" id="WP_121769187.1">
    <property type="nucleotide sequence ID" value="NZ_RAWM01000009.1"/>
</dbReference>
<gene>
    <name evidence="16" type="primary">fadJ</name>
    <name evidence="16" type="ORF">D7X96_05635</name>
</gene>
<feature type="domain" description="3-hydroxyacyl-CoA dehydrogenase C-terminal" evidence="14">
    <location>
        <begin position="532"/>
        <end position="625"/>
    </location>
</feature>
<dbReference type="Proteomes" id="UP000282656">
    <property type="component" value="Unassembled WGS sequence"/>
</dbReference>
<dbReference type="NCBIfam" id="NF008363">
    <property type="entry name" value="PRK11154.1"/>
    <property type="match status" value="1"/>
</dbReference>
<keyword evidence="17" id="KW-1185">Reference proteome</keyword>
<keyword evidence="8" id="KW-0520">NAD</keyword>
<sequence length="745" mass="79888">MATKQEAVEAKQGLSYDVTNGVAVITVDQPGAPVNTLSPEVGTAFSDLLLQAERDPEVKAVVFISGKKDNFVAGANIDFLQTLKSPADVEAISRGAHEQFDRLESFSKPVVAAIHGACLGGGLEWVLACHYRIVTDSPKSVVGLPETQLGLIPGAGGTQRLPALIGAQAALDLILTGKNVKPSKAKKLGIVDEVVPVPMLKDIALKRAAELAAGTLKVERSHQGFKAVAQSGKKKGIAGIFQGLINKDLWTEAALEDNPLGRKVMFDQAKKQLLKKTRGKYPAQEKALQVIRVGLESGRKAGLEAEAKAFGELVFTDVSRRLVEIFFATTALKKENGTANPNLKPREVKKVGVLGGGLMGGGIAYVAGVLQGVPVRVKDKDDAGAGRALKQVQTVMDERVKRRSLTRLESNAKLSNITAGTDYSGFKSVDLVIEAVFEDLKLKHKVIAEVEAVTGENTIFASNTSSLPIGELAKGSKRPSQVIGMHYFSPVHKMPLLEIITHPGTAEWVTATCVDVGKKQGKTVIVVNDGPGFYTSRILAPYMNEAAYLLAEGADIVQLDKALVDFGFPVGPITLLDEVGIDVAQKVGPIMEAAFGKRMAAPKALEGVVSDGRLGRKTNKGFYLYENGKKKEVDPQVYLLLPHGKDRKSLDASEMAERVALQMVNEAIRCLGEGILRSARDGDVGAIFGLGFPPFLGGPFRYADALGPANLLRKLEHYQDKYGERFTPAPLLVEKVRANKGFYES</sequence>
<evidence type="ECO:0000256" key="8">
    <source>
        <dbReference type="ARBA" id="ARBA00023027"/>
    </source>
</evidence>
<dbReference type="InterPro" id="IPR018376">
    <property type="entry name" value="Enoyl-CoA_hyd/isom_CS"/>
</dbReference>
<dbReference type="PROSITE" id="PS00166">
    <property type="entry name" value="ENOYL_COA_HYDRATASE"/>
    <property type="match status" value="1"/>
</dbReference>
<comment type="caution">
    <text evidence="16">The sequence shown here is derived from an EMBL/GenBank/DDBJ whole genome shotgun (WGS) entry which is preliminary data.</text>
</comment>
<dbReference type="Gene3D" id="3.40.50.720">
    <property type="entry name" value="NAD(P)-binding Rossmann-like Domain"/>
    <property type="match status" value="1"/>
</dbReference>
<dbReference type="OrthoDB" id="9771883at2"/>
<comment type="similarity">
    <text evidence="2">In the central section; belongs to the 3-hydroxyacyl-CoA dehydrogenase family.</text>
</comment>
<dbReference type="UniPathway" id="UPA00659"/>
<evidence type="ECO:0000259" key="15">
    <source>
        <dbReference type="Pfam" id="PF02737"/>
    </source>
</evidence>
<evidence type="ECO:0000256" key="10">
    <source>
        <dbReference type="ARBA" id="ARBA00023239"/>
    </source>
</evidence>
<reference evidence="17" key="1">
    <citation type="submission" date="2018-09" db="EMBL/GenBank/DDBJ databases">
        <authorList>
            <person name="Livingstone P.G."/>
            <person name="Whitworth D.E."/>
        </authorList>
    </citation>
    <scope>NUCLEOTIDE SEQUENCE [LARGE SCALE GENOMIC DNA]</scope>
    <source>
        <strain evidence="17">AB047A</strain>
    </source>
</reference>
<dbReference type="EC" id="4.2.1.17" evidence="4"/>
<dbReference type="Pfam" id="PF00725">
    <property type="entry name" value="3HCDH"/>
    <property type="match status" value="2"/>
</dbReference>
<dbReference type="Gene3D" id="3.90.226.10">
    <property type="entry name" value="2-enoyl-CoA Hydratase, Chain A, domain 1"/>
    <property type="match status" value="1"/>
</dbReference>
<dbReference type="SUPFAM" id="SSF48179">
    <property type="entry name" value="6-phosphogluconate dehydrogenase C-terminal domain-like"/>
    <property type="match status" value="2"/>
</dbReference>
<dbReference type="PANTHER" id="PTHR43612:SF3">
    <property type="entry name" value="TRIFUNCTIONAL ENZYME SUBUNIT ALPHA, MITOCHONDRIAL"/>
    <property type="match status" value="1"/>
</dbReference>
<dbReference type="Pfam" id="PF00378">
    <property type="entry name" value="ECH_1"/>
    <property type="match status" value="1"/>
</dbReference>
<keyword evidence="9" id="KW-0443">Lipid metabolism</keyword>
<dbReference type="CDD" id="cd06558">
    <property type="entry name" value="crotonase-like"/>
    <property type="match status" value="1"/>
</dbReference>
<protein>
    <recommendedName>
        <fullName evidence="4">enoyl-CoA hydratase</fullName>
        <ecNumber evidence="4">4.2.1.17</ecNumber>
    </recommendedName>
</protein>
<comment type="similarity">
    <text evidence="13">Belongs to the enoyl-CoA hydratase/isomerase family.</text>
</comment>
<dbReference type="InterPro" id="IPR006108">
    <property type="entry name" value="3HC_DH_C"/>
</dbReference>
<dbReference type="FunFam" id="3.90.226.10:FF:000011">
    <property type="entry name" value="Fatty acid oxidation complex subunit alpha"/>
    <property type="match status" value="1"/>
</dbReference>
<evidence type="ECO:0000313" key="16">
    <source>
        <dbReference type="EMBL" id="RKH72294.1"/>
    </source>
</evidence>
<dbReference type="InterPro" id="IPR050136">
    <property type="entry name" value="FA_oxidation_alpha_subunit"/>
</dbReference>
<keyword evidence="5" id="KW-0276">Fatty acid metabolism</keyword>
<keyword evidence="6" id="KW-0442">Lipid degradation</keyword>
<evidence type="ECO:0000256" key="6">
    <source>
        <dbReference type="ARBA" id="ARBA00022963"/>
    </source>
</evidence>
<evidence type="ECO:0000256" key="11">
    <source>
        <dbReference type="ARBA" id="ARBA00023268"/>
    </source>
</evidence>
<keyword evidence="16" id="KW-0413">Isomerase</keyword>
<feature type="domain" description="3-hydroxyacyl-CoA dehydrogenase NAD binding" evidence="15">
    <location>
        <begin position="350"/>
        <end position="529"/>
    </location>
</feature>
<evidence type="ECO:0000259" key="14">
    <source>
        <dbReference type="Pfam" id="PF00725"/>
    </source>
</evidence>
<evidence type="ECO:0000256" key="2">
    <source>
        <dbReference type="ARBA" id="ARBA00007005"/>
    </source>
</evidence>
<keyword evidence="7 16" id="KW-0560">Oxidoreductase</keyword>
<comment type="similarity">
    <text evidence="3">In the N-terminal section; belongs to the enoyl-CoA hydratase/isomerase family.</text>
</comment>
<dbReference type="InterPro" id="IPR008927">
    <property type="entry name" value="6-PGluconate_DH-like_C_sf"/>
</dbReference>
<evidence type="ECO:0000256" key="1">
    <source>
        <dbReference type="ARBA" id="ARBA00005005"/>
    </source>
</evidence>
<evidence type="ECO:0000256" key="7">
    <source>
        <dbReference type="ARBA" id="ARBA00023002"/>
    </source>
</evidence>
<proteinExistence type="inferred from homology"/>
<dbReference type="GO" id="GO:0070403">
    <property type="term" value="F:NAD+ binding"/>
    <property type="evidence" value="ECO:0007669"/>
    <property type="project" value="InterPro"/>
</dbReference>
<evidence type="ECO:0000256" key="12">
    <source>
        <dbReference type="ARBA" id="ARBA00049556"/>
    </source>
</evidence>
<dbReference type="GO" id="GO:0004300">
    <property type="term" value="F:enoyl-CoA hydratase activity"/>
    <property type="evidence" value="ECO:0007669"/>
    <property type="project" value="UniProtKB-EC"/>
</dbReference>
<dbReference type="GO" id="GO:0006635">
    <property type="term" value="P:fatty acid beta-oxidation"/>
    <property type="evidence" value="ECO:0007669"/>
    <property type="project" value="UniProtKB-UniPathway"/>
</dbReference>
<keyword evidence="11" id="KW-0511">Multifunctional enzyme</keyword>
<dbReference type="SUPFAM" id="SSF52096">
    <property type="entry name" value="ClpP/crotonase"/>
    <property type="match status" value="1"/>
</dbReference>
<dbReference type="EMBL" id="RAWM01000009">
    <property type="protein sequence ID" value="RKH72294.1"/>
    <property type="molecule type" value="Genomic_DNA"/>
</dbReference>
<evidence type="ECO:0000256" key="5">
    <source>
        <dbReference type="ARBA" id="ARBA00022832"/>
    </source>
</evidence>
<organism evidence="16 17">
    <name type="scientific">Corallococcus interemptor</name>
    <dbReference type="NCBI Taxonomy" id="2316720"/>
    <lineage>
        <taxon>Bacteria</taxon>
        <taxon>Pseudomonadati</taxon>
        <taxon>Myxococcota</taxon>
        <taxon>Myxococcia</taxon>
        <taxon>Myxococcales</taxon>
        <taxon>Cystobacterineae</taxon>
        <taxon>Myxococcaceae</taxon>
        <taxon>Corallococcus</taxon>
    </lineage>
</organism>
<evidence type="ECO:0000256" key="3">
    <source>
        <dbReference type="ARBA" id="ARBA00008750"/>
    </source>
</evidence>
<dbReference type="PANTHER" id="PTHR43612">
    <property type="entry name" value="TRIFUNCTIONAL ENZYME SUBUNIT ALPHA"/>
    <property type="match status" value="1"/>
</dbReference>
<evidence type="ECO:0000256" key="4">
    <source>
        <dbReference type="ARBA" id="ARBA00012076"/>
    </source>
</evidence>
<comment type="catalytic activity">
    <reaction evidence="12">
        <text>a (3S)-3-hydroxyacyl-CoA + NAD(+) = a 3-oxoacyl-CoA + NADH + H(+)</text>
        <dbReference type="Rhea" id="RHEA:22432"/>
        <dbReference type="ChEBI" id="CHEBI:15378"/>
        <dbReference type="ChEBI" id="CHEBI:57318"/>
        <dbReference type="ChEBI" id="CHEBI:57540"/>
        <dbReference type="ChEBI" id="CHEBI:57945"/>
        <dbReference type="ChEBI" id="CHEBI:90726"/>
        <dbReference type="EC" id="1.1.1.35"/>
    </reaction>
</comment>
<dbReference type="SUPFAM" id="SSF51735">
    <property type="entry name" value="NAD(P)-binding Rossmann-fold domains"/>
    <property type="match status" value="1"/>
</dbReference>
<dbReference type="GO" id="GO:0016853">
    <property type="term" value="F:isomerase activity"/>
    <property type="evidence" value="ECO:0007669"/>
    <property type="project" value="UniProtKB-KW"/>
</dbReference>
<name>A0A3A8RA58_9BACT</name>
<feature type="domain" description="3-hydroxyacyl-CoA dehydrogenase C-terminal" evidence="14">
    <location>
        <begin position="656"/>
        <end position="740"/>
    </location>
</feature>
<dbReference type="InterPro" id="IPR006176">
    <property type="entry name" value="3-OHacyl-CoA_DH_NAD-bd"/>
</dbReference>
<comment type="pathway">
    <text evidence="1">Lipid metabolism; fatty acid beta-oxidation.</text>
</comment>
<dbReference type="GO" id="GO:0016509">
    <property type="term" value="F:long-chain (3S)-3-hydroxyacyl-CoA dehydrogenase (NAD+) activity"/>
    <property type="evidence" value="ECO:0007669"/>
    <property type="project" value="TreeGrafter"/>
</dbReference>
<dbReference type="Pfam" id="PF02737">
    <property type="entry name" value="3HCDH_N"/>
    <property type="match status" value="1"/>
</dbReference>
<keyword evidence="10 16" id="KW-0456">Lyase</keyword>
<dbReference type="AlphaFoldDB" id="A0A3A8RA58"/>
<dbReference type="FunFam" id="3.40.50.720:FF:000009">
    <property type="entry name" value="Fatty oxidation complex, alpha subunit"/>
    <property type="match status" value="1"/>
</dbReference>
<evidence type="ECO:0000256" key="9">
    <source>
        <dbReference type="ARBA" id="ARBA00023098"/>
    </source>
</evidence>
<dbReference type="Gene3D" id="1.10.1040.50">
    <property type="match status" value="1"/>
</dbReference>
<evidence type="ECO:0000256" key="13">
    <source>
        <dbReference type="RuleBase" id="RU003707"/>
    </source>
</evidence>
<accession>A0A3A8RA58</accession>
<dbReference type="InterPro" id="IPR036291">
    <property type="entry name" value="NAD(P)-bd_dom_sf"/>
</dbReference>
<evidence type="ECO:0000313" key="17">
    <source>
        <dbReference type="Proteomes" id="UP000282656"/>
    </source>
</evidence>
<dbReference type="InterPro" id="IPR001753">
    <property type="entry name" value="Enoyl-CoA_hydra/iso"/>
</dbReference>